<gene>
    <name evidence="1" type="ORF">LCGC14_1099730</name>
</gene>
<name>A0A0F9PSZ5_9ZZZZ</name>
<accession>A0A0F9PSZ5</accession>
<sequence length="63" mass="7400">MLYYDVLIAFGYESVLLRAPGQPGLDAYNPWFRVCYADDSRECMNPFLDVLARSDEYENKNKR</sequence>
<reference evidence="1" key="1">
    <citation type="journal article" date="2015" name="Nature">
        <title>Complex archaea that bridge the gap between prokaryotes and eukaryotes.</title>
        <authorList>
            <person name="Spang A."/>
            <person name="Saw J.H."/>
            <person name="Jorgensen S.L."/>
            <person name="Zaremba-Niedzwiedzka K."/>
            <person name="Martijn J."/>
            <person name="Lind A.E."/>
            <person name="van Eijk R."/>
            <person name="Schleper C."/>
            <person name="Guy L."/>
            <person name="Ettema T.J."/>
        </authorList>
    </citation>
    <scope>NUCLEOTIDE SEQUENCE</scope>
</reference>
<dbReference type="EMBL" id="LAZR01004944">
    <property type="protein sequence ID" value="KKN04216.1"/>
    <property type="molecule type" value="Genomic_DNA"/>
</dbReference>
<proteinExistence type="predicted"/>
<evidence type="ECO:0000313" key="1">
    <source>
        <dbReference type="EMBL" id="KKN04216.1"/>
    </source>
</evidence>
<dbReference type="AlphaFoldDB" id="A0A0F9PSZ5"/>
<protein>
    <submittedName>
        <fullName evidence="1">Uncharacterized protein</fullName>
    </submittedName>
</protein>
<organism evidence="1">
    <name type="scientific">marine sediment metagenome</name>
    <dbReference type="NCBI Taxonomy" id="412755"/>
    <lineage>
        <taxon>unclassified sequences</taxon>
        <taxon>metagenomes</taxon>
        <taxon>ecological metagenomes</taxon>
    </lineage>
</organism>
<comment type="caution">
    <text evidence="1">The sequence shown here is derived from an EMBL/GenBank/DDBJ whole genome shotgun (WGS) entry which is preliminary data.</text>
</comment>